<feature type="transmembrane region" description="Helical" evidence="6">
    <location>
        <begin position="213"/>
        <end position="234"/>
    </location>
</feature>
<protein>
    <submittedName>
        <fullName evidence="8">CopD family protein</fullName>
    </submittedName>
</protein>
<keyword evidence="5 6" id="KW-0472">Membrane</keyword>
<reference evidence="8 9" key="1">
    <citation type="submission" date="2024-01" db="EMBL/GenBank/DDBJ databases">
        <title>Draft genome sequence of Gordonia sp. LSe1-13.</title>
        <authorList>
            <person name="Suphannarot A."/>
            <person name="Mingma R."/>
        </authorList>
    </citation>
    <scope>NUCLEOTIDE SEQUENCE [LARGE SCALE GENOMIC DNA]</scope>
    <source>
        <strain evidence="8 9">LSe1-13</strain>
    </source>
</reference>
<evidence type="ECO:0000256" key="2">
    <source>
        <dbReference type="ARBA" id="ARBA00022475"/>
    </source>
</evidence>
<organism evidence="8 9">
    <name type="scientific">Gordonia sesuvii</name>
    <dbReference type="NCBI Taxonomy" id="3116777"/>
    <lineage>
        <taxon>Bacteria</taxon>
        <taxon>Bacillati</taxon>
        <taxon>Actinomycetota</taxon>
        <taxon>Actinomycetes</taxon>
        <taxon>Mycobacteriales</taxon>
        <taxon>Gordoniaceae</taxon>
        <taxon>Gordonia</taxon>
    </lineage>
</organism>
<sequence>MTSGAGRTASPNTAVRAVALGGGLMTMFVGLGLCWILAAPDGPSATAVPNVVALGAAVLIVGLGALPTLGLDPTARMIGLAGAVWFVAVAVAAWMRTADQTGRSPAEVGIGDFGDTLSAGAPELVTLLASAAVVVAAGLHLTGRVEPPPAAYGILAAIGVLATAITGHAGGHAIGPVLVGAHALGAAWWCGTLAAMVLVVRGRRGWASALPEFSSRALWAVAVIAATGVISGLLETGLGDLVDTGYGRILLAKTAGLVLLIGLGVYGRQRWVPAVTRHRLSENTSLRLALVELVVMGAVLGLAVGLSGTAP</sequence>
<dbReference type="Pfam" id="PF05425">
    <property type="entry name" value="CopD"/>
    <property type="match status" value="1"/>
</dbReference>
<keyword evidence="2" id="KW-1003">Cell membrane</keyword>
<proteinExistence type="predicted"/>
<dbReference type="RefSeq" id="WP_330431000.1">
    <property type="nucleotide sequence ID" value="NZ_JAZDUF010000001.1"/>
</dbReference>
<keyword evidence="9" id="KW-1185">Reference proteome</keyword>
<comment type="subcellular location">
    <subcellularLocation>
        <location evidence="1">Cell membrane</location>
        <topology evidence="1">Multi-pass membrane protein</topology>
    </subcellularLocation>
</comment>
<evidence type="ECO:0000256" key="6">
    <source>
        <dbReference type="SAM" id="Phobius"/>
    </source>
</evidence>
<evidence type="ECO:0000256" key="1">
    <source>
        <dbReference type="ARBA" id="ARBA00004651"/>
    </source>
</evidence>
<name>A0ABU7M9X0_9ACTN</name>
<evidence type="ECO:0000256" key="3">
    <source>
        <dbReference type="ARBA" id="ARBA00022692"/>
    </source>
</evidence>
<feature type="transmembrane region" description="Helical" evidence="6">
    <location>
        <begin position="78"/>
        <end position="95"/>
    </location>
</feature>
<feature type="transmembrane region" description="Helical" evidence="6">
    <location>
        <begin position="177"/>
        <end position="201"/>
    </location>
</feature>
<evidence type="ECO:0000259" key="7">
    <source>
        <dbReference type="Pfam" id="PF05425"/>
    </source>
</evidence>
<dbReference type="InterPro" id="IPR008457">
    <property type="entry name" value="Cu-R_CopD_dom"/>
</dbReference>
<dbReference type="Proteomes" id="UP001347146">
    <property type="component" value="Unassembled WGS sequence"/>
</dbReference>
<dbReference type="EMBL" id="JAZDUF010000001">
    <property type="protein sequence ID" value="MEE3849366.1"/>
    <property type="molecule type" value="Genomic_DNA"/>
</dbReference>
<keyword evidence="4 6" id="KW-1133">Transmembrane helix</keyword>
<feature type="transmembrane region" description="Helical" evidence="6">
    <location>
        <begin position="150"/>
        <end position="171"/>
    </location>
</feature>
<feature type="transmembrane region" description="Helical" evidence="6">
    <location>
        <begin position="17"/>
        <end position="39"/>
    </location>
</feature>
<evidence type="ECO:0000256" key="4">
    <source>
        <dbReference type="ARBA" id="ARBA00022989"/>
    </source>
</evidence>
<evidence type="ECO:0000313" key="8">
    <source>
        <dbReference type="EMBL" id="MEE3849366.1"/>
    </source>
</evidence>
<feature type="domain" description="Copper resistance protein D" evidence="7">
    <location>
        <begin position="209"/>
        <end position="306"/>
    </location>
</feature>
<gene>
    <name evidence="8" type="ORF">VZC37_03440</name>
</gene>
<keyword evidence="3 6" id="KW-0812">Transmembrane</keyword>
<evidence type="ECO:0000313" key="9">
    <source>
        <dbReference type="Proteomes" id="UP001347146"/>
    </source>
</evidence>
<dbReference type="PANTHER" id="PTHR34820:SF4">
    <property type="entry name" value="INNER MEMBRANE PROTEIN YEBZ"/>
    <property type="match status" value="1"/>
</dbReference>
<comment type="caution">
    <text evidence="8">The sequence shown here is derived from an EMBL/GenBank/DDBJ whole genome shotgun (WGS) entry which is preliminary data.</text>
</comment>
<accession>A0ABU7M9X0</accession>
<feature type="transmembrane region" description="Helical" evidence="6">
    <location>
        <begin position="51"/>
        <end position="71"/>
    </location>
</feature>
<feature type="transmembrane region" description="Helical" evidence="6">
    <location>
        <begin position="246"/>
        <end position="267"/>
    </location>
</feature>
<feature type="transmembrane region" description="Helical" evidence="6">
    <location>
        <begin position="288"/>
        <end position="308"/>
    </location>
</feature>
<dbReference type="InterPro" id="IPR032694">
    <property type="entry name" value="CopC/D"/>
</dbReference>
<evidence type="ECO:0000256" key="5">
    <source>
        <dbReference type="ARBA" id="ARBA00023136"/>
    </source>
</evidence>
<feature type="transmembrane region" description="Helical" evidence="6">
    <location>
        <begin position="124"/>
        <end position="143"/>
    </location>
</feature>
<dbReference type="PANTHER" id="PTHR34820">
    <property type="entry name" value="INNER MEMBRANE PROTEIN YEBZ"/>
    <property type="match status" value="1"/>
</dbReference>